<dbReference type="RefSeq" id="WP_221029402.1">
    <property type="nucleotide sequence ID" value="NZ_CP139781.1"/>
</dbReference>
<dbReference type="EMBL" id="CP139781">
    <property type="protein sequence ID" value="WRQ87184.1"/>
    <property type="molecule type" value="Genomic_DNA"/>
</dbReference>
<dbReference type="SUPFAM" id="SSF101386">
    <property type="entry name" value="all-alpha NTP pyrophosphatases"/>
    <property type="match status" value="1"/>
</dbReference>
<gene>
    <name evidence="1" type="ORF">K1X11_020420</name>
</gene>
<dbReference type="Proteomes" id="UP000738431">
    <property type="component" value="Chromosome"/>
</dbReference>
<proteinExistence type="predicted"/>
<sequence length="111" mass="12261">MSLSPFIDHARRLRRQFDESARREDRAPWSRLELAQGFAADVGELQKLCMIVDGRRQGAAGSPSTTADDSPLAHELADCLWSVLVLADEYGVDLTSAYPRMIAAAEAKLTR</sequence>
<name>A0ABZ1C6F9_9BACT</name>
<protein>
    <recommendedName>
        <fullName evidence="3">Nucleotide pyrophosphohydrolase</fullName>
    </recommendedName>
</protein>
<reference evidence="1 2" key="1">
    <citation type="submission" date="2021-08" db="EMBL/GenBank/DDBJ databases">
        <authorList>
            <person name="Zhang D."/>
            <person name="Zhang A."/>
            <person name="Wang L."/>
        </authorList>
    </citation>
    <scope>NUCLEOTIDE SEQUENCE [LARGE SCALE GENOMIC DNA]</scope>
    <source>
        <strain evidence="1 2">WL0086</strain>
    </source>
</reference>
<reference evidence="1 2" key="2">
    <citation type="submission" date="2023-12" db="EMBL/GenBank/DDBJ databases">
        <title>Description of an unclassified Opitutus bacterium of Verrucomicrobiota.</title>
        <authorList>
            <person name="Zhang D.-F."/>
        </authorList>
    </citation>
    <scope>NUCLEOTIDE SEQUENCE [LARGE SCALE GENOMIC DNA]</scope>
    <source>
        <strain evidence="1 2">WL0086</strain>
    </source>
</reference>
<organism evidence="1 2">
    <name type="scientific">Actomonas aquatica</name>
    <dbReference type="NCBI Taxonomy" id="2866162"/>
    <lineage>
        <taxon>Bacteria</taxon>
        <taxon>Pseudomonadati</taxon>
        <taxon>Verrucomicrobiota</taxon>
        <taxon>Opitutia</taxon>
        <taxon>Opitutales</taxon>
        <taxon>Opitutaceae</taxon>
        <taxon>Actomonas</taxon>
    </lineage>
</organism>
<evidence type="ECO:0000313" key="1">
    <source>
        <dbReference type="EMBL" id="WRQ87184.1"/>
    </source>
</evidence>
<keyword evidence="2" id="KW-1185">Reference proteome</keyword>
<dbReference type="Gene3D" id="1.10.287.1080">
    <property type="entry name" value="MazG-like"/>
    <property type="match status" value="1"/>
</dbReference>
<accession>A0ABZ1C6F9</accession>
<evidence type="ECO:0000313" key="2">
    <source>
        <dbReference type="Proteomes" id="UP000738431"/>
    </source>
</evidence>
<evidence type="ECO:0008006" key="3">
    <source>
        <dbReference type="Google" id="ProtNLM"/>
    </source>
</evidence>